<evidence type="ECO:0000313" key="4">
    <source>
        <dbReference type="Proteomes" id="UP001604336"/>
    </source>
</evidence>
<sequence>MSNEDVNDLKSELASARNSIEENNERIDNLTVRLKQVERNHKYEGELYILSTDQGYINQPDLVWEKLNEVNGDTVYMTGNFKEFKVEDHSNSTWHEKNAIDSTADYLASIDGGSLENLTFKF</sequence>
<dbReference type="InterPro" id="IPR007518">
    <property type="entry name" value="MINDY"/>
</dbReference>
<reference evidence="4" key="1">
    <citation type="submission" date="2024-07" db="EMBL/GenBank/DDBJ databases">
        <title>Two chromosome-level genome assemblies of Korean endemic species Abeliophyllum distichum and Forsythia ovata (Oleaceae).</title>
        <authorList>
            <person name="Jang H."/>
        </authorList>
    </citation>
    <scope>NUCLEOTIDE SEQUENCE [LARGE SCALE GENOMIC DNA]</scope>
</reference>
<comment type="caution">
    <text evidence="3">The sequence shown here is derived from an EMBL/GenBank/DDBJ whole genome shotgun (WGS) entry which is preliminary data.</text>
</comment>
<keyword evidence="4" id="KW-1185">Reference proteome</keyword>
<evidence type="ECO:0000256" key="1">
    <source>
        <dbReference type="SAM" id="MobiDB-lite"/>
    </source>
</evidence>
<name>A0ABD1V6E0_9LAMI</name>
<feature type="domain" description="MINDY deubiquitinase" evidence="2">
    <location>
        <begin position="41"/>
        <end position="81"/>
    </location>
</feature>
<dbReference type="InterPro" id="IPR033979">
    <property type="entry name" value="MINDY_domain"/>
</dbReference>
<accession>A0ABD1V6E0</accession>
<evidence type="ECO:0000259" key="2">
    <source>
        <dbReference type="Pfam" id="PF04424"/>
    </source>
</evidence>
<evidence type="ECO:0000313" key="3">
    <source>
        <dbReference type="EMBL" id="KAL2532902.1"/>
    </source>
</evidence>
<dbReference type="PANTHER" id="PTHR18063">
    <property type="entry name" value="NF-E2 INDUCIBLE PROTEIN"/>
    <property type="match status" value="1"/>
</dbReference>
<feature type="region of interest" description="Disordered" evidence="1">
    <location>
        <begin position="1"/>
        <end position="20"/>
    </location>
</feature>
<dbReference type="Proteomes" id="UP001604336">
    <property type="component" value="Unassembled WGS sequence"/>
</dbReference>
<proteinExistence type="predicted"/>
<dbReference type="Pfam" id="PF04424">
    <property type="entry name" value="MINDY_DUB"/>
    <property type="match status" value="1"/>
</dbReference>
<gene>
    <name evidence="3" type="ORF">Adt_06253</name>
</gene>
<dbReference type="AlphaFoldDB" id="A0ABD1V6E0"/>
<organism evidence="3 4">
    <name type="scientific">Abeliophyllum distichum</name>
    <dbReference type="NCBI Taxonomy" id="126358"/>
    <lineage>
        <taxon>Eukaryota</taxon>
        <taxon>Viridiplantae</taxon>
        <taxon>Streptophyta</taxon>
        <taxon>Embryophyta</taxon>
        <taxon>Tracheophyta</taxon>
        <taxon>Spermatophyta</taxon>
        <taxon>Magnoliopsida</taxon>
        <taxon>eudicotyledons</taxon>
        <taxon>Gunneridae</taxon>
        <taxon>Pentapetalae</taxon>
        <taxon>asterids</taxon>
        <taxon>lamiids</taxon>
        <taxon>Lamiales</taxon>
        <taxon>Oleaceae</taxon>
        <taxon>Forsythieae</taxon>
        <taxon>Abeliophyllum</taxon>
    </lineage>
</organism>
<dbReference type="PANTHER" id="PTHR18063:SF6">
    <property type="entry name" value="UBIQUITIN CARBOXYL-TERMINAL HYDROLASE"/>
    <property type="match status" value="1"/>
</dbReference>
<protein>
    <recommendedName>
        <fullName evidence="2">MINDY deubiquitinase domain-containing protein</fullName>
    </recommendedName>
</protein>
<dbReference type="EMBL" id="JBFOLK010000002">
    <property type="protein sequence ID" value="KAL2532902.1"/>
    <property type="molecule type" value="Genomic_DNA"/>
</dbReference>